<proteinExistence type="predicted"/>
<dbReference type="Proteomes" id="UP000594638">
    <property type="component" value="Unassembled WGS sequence"/>
</dbReference>
<organism evidence="1 2">
    <name type="scientific">Olea europaea subsp. europaea</name>
    <dbReference type="NCBI Taxonomy" id="158383"/>
    <lineage>
        <taxon>Eukaryota</taxon>
        <taxon>Viridiplantae</taxon>
        <taxon>Streptophyta</taxon>
        <taxon>Embryophyta</taxon>
        <taxon>Tracheophyta</taxon>
        <taxon>Spermatophyta</taxon>
        <taxon>Magnoliopsida</taxon>
        <taxon>eudicotyledons</taxon>
        <taxon>Gunneridae</taxon>
        <taxon>Pentapetalae</taxon>
        <taxon>asterids</taxon>
        <taxon>lamiids</taxon>
        <taxon>Lamiales</taxon>
        <taxon>Oleaceae</taxon>
        <taxon>Oleeae</taxon>
        <taxon>Olea</taxon>
    </lineage>
</organism>
<protein>
    <submittedName>
        <fullName evidence="1">Uncharacterized protein</fullName>
    </submittedName>
</protein>
<evidence type="ECO:0000313" key="2">
    <source>
        <dbReference type="Proteomes" id="UP000594638"/>
    </source>
</evidence>
<dbReference type="Gramene" id="OE9A012571T1">
    <property type="protein sequence ID" value="OE9A012571C1"/>
    <property type="gene ID" value="OE9A012571"/>
</dbReference>
<comment type="caution">
    <text evidence="1">The sequence shown here is derived from an EMBL/GenBank/DDBJ whole genome shotgun (WGS) entry which is preliminary data.</text>
</comment>
<dbReference type="EMBL" id="CACTIH010005848">
    <property type="protein sequence ID" value="CAA3002544.1"/>
    <property type="molecule type" value="Genomic_DNA"/>
</dbReference>
<name>A0A8S0TF99_OLEEU</name>
<reference evidence="1 2" key="1">
    <citation type="submission" date="2019-12" db="EMBL/GenBank/DDBJ databases">
        <authorList>
            <person name="Alioto T."/>
            <person name="Alioto T."/>
            <person name="Gomez Garrido J."/>
        </authorList>
    </citation>
    <scope>NUCLEOTIDE SEQUENCE [LARGE SCALE GENOMIC DNA]</scope>
</reference>
<sequence>MRFEMVPSTVECPLHVVPQASGFSLSLTLYKSSSSTRNRIRDQKVCRVVSSNPFSSENMRQSQTFNKTLSRGRTLKLSCCSNLGYIFHEEPSNHVEETTIGKGLYAF</sequence>
<dbReference type="AlphaFoldDB" id="A0A8S0TF99"/>
<evidence type="ECO:0000313" key="1">
    <source>
        <dbReference type="EMBL" id="CAA3002544.1"/>
    </source>
</evidence>
<accession>A0A8S0TF99</accession>
<gene>
    <name evidence="1" type="ORF">OLEA9_A012571</name>
</gene>
<keyword evidence="2" id="KW-1185">Reference proteome</keyword>